<keyword evidence="2 6" id="KW-0812">Transmembrane</keyword>
<dbReference type="InterPro" id="IPR020846">
    <property type="entry name" value="MFS_dom"/>
</dbReference>
<dbReference type="Pfam" id="PF00083">
    <property type="entry name" value="Sugar_tr"/>
    <property type="match status" value="1"/>
</dbReference>
<evidence type="ECO:0000256" key="4">
    <source>
        <dbReference type="ARBA" id="ARBA00023136"/>
    </source>
</evidence>
<feature type="transmembrane region" description="Helical" evidence="6">
    <location>
        <begin position="101"/>
        <end position="120"/>
    </location>
</feature>
<dbReference type="PANTHER" id="PTHR23508:SF10">
    <property type="entry name" value="CARBOXYLIC ACID TRANSPORTER PROTEIN HOMOLOG"/>
    <property type="match status" value="1"/>
</dbReference>
<feature type="transmembrane region" description="Helical" evidence="6">
    <location>
        <begin position="355"/>
        <end position="375"/>
    </location>
</feature>
<sequence>MGTPTYSERPRTIRSLIPARIDRLPWSPFHTRMVIALGTAWVLEGLEITVASAVAGTLSESAALGMSSTQVGALATVYLVGEVVGALFFGSLADRMGRRKLFMVTLAVYLTGSGLTALTLGSNIGWLAYMYATRFVAGMGIGGEYSAMHSAIDELIPARYRGRVDIGISGTYWGGAILGTLGTLLFLNALPTDVGWRLGFLLGPVLAIVILFVRRHLPESPRWQVMHGREREAEASIAYIEGEVRQSGRKLANVPADRAIEIHPTTHHGYLALLKVLFSQYPSRSVLGASLMITQSFLYNAIFFTYTLVLTKIYGVAASAAPWYLIAFAIGNLTGPLVLGPLFDTVGRRKMISGTYLLSGLLLAASAWLFYIGVLNATTQTIMWCVIFFFASAGASSAYLTVSELFPVEVRAQAIAVFFAIAQSVGALGPVLYGALIGDGTSRGRLFVGYLLAALIMCTGAFIELTLGVDAEGRSLEDVTTPLSSAGRAGKAVSESPGLAAHSAHPPAARHIDGRPPEYPRRPPRPVHAGRLGRPGRRHGHH</sequence>
<feature type="transmembrane region" description="Helical" evidence="6">
    <location>
        <begin position="297"/>
        <end position="317"/>
    </location>
</feature>
<feature type="transmembrane region" description="Helical" evidence="6">
    <location>
        <begin position="126"/>
        <end position="145"/>
    </location>
</feature>
<dbReference type="EMBL" id="JBHSIT010000010">
    <property type="protein sequence ID" value="MFC4911850.1"/>
    <property type="molecule type" value="Genomic_DNA"/>
</dbReference>
<proteinExistence type="predicted"/>
<feature type="transmembrane region" description="Helical" evidence="6">
    <location>
        <begin position="414"/>
        <end position="435"/>
    </location>
</feature>
<feature type="transmembrane region" description="Helical" evidence="6">
    <location>
        <begin position="33"/>
        <end position="58"/>
    </location>
</feature>
<feature type="transmembrane region" description="Helical" evidence="6">
    <location>
        <begin position="323"/>
        <end position="343"/>
    </location>
</feature>
<evidence type="ECO:0000313" key="8">
    <source>
        <dbReference type="EMBL" id="MFC4911850.1"/>
    </source>
</evidence>
<keyword evidence="9" id="KW-1185">Reference proteome</keyword>
<evidence type="ECO:0000256" key="5">
    <source>
        <dbReference type="SAM" id="MobiDB-lite"/>
    </source>
</evidence>
<dbReference type="PROSITE" id="PS50850">
    <property type="entry name" value="MFS"/>
    <property type="match status" value="1"/>
</dbReference>
<dbReference type="InterPro" id="IPR005828">
    <property type="entry name" value="MFS_sugar_transport-like"/>
</dbReference>
<comment type="caution">
    <text evidence="8">The sequence shown here is derived from an EMBL/GenBank/DDBJ whole genome shotgun (WGS) entry which is preliminary data.</text>
</comment>
<feature type="domain" description="Major facilitator superfamily (MFS) profile" evidence="7">
    <location>
        <begin position="33"/>
        <end position="472"/>
    </location>
</feature>
<evidence type="ECO:0000256" key="1">
    <source>
        <dbReference type="ARBA" id="ARBA00004651"/>
    </source>
</evidence>
<gene>
    <name evidence="8" type="ORF">ACFPCY_31405</name>
</gene>
<dbReference type="InterPro" id="IPR036259">
    <property type="entry name" value="MFS_trans_sf"/>
</dbReference>
<feature type="transmembrane region" description="Helical" evidence="6">
    <location>
        <begin position="194"/>
        <end position="213"/>
    </location>
</feature>
<evidence type="ECO:0000256" key="6">
    <source>
        <dbReference type="SAM" id="Phobius"/>
    </source>
</evidence>
<feature type="transmembrane region" description="Helical" evidence="6">
    <location>
        <begin position="447"/>
        <end position="467"/>
    </location>
</feature>
<evidence type="ECO:0000256" key="3">
    <source>
        <dbReference type="ARBA" id="ARBA00022989"/>
    </source>
</evidence>
<protein>
    <submittedName>
        <fullName evidence="8">MFS transporter</fullName>
    </submittedName>
</protein>
<dbReference type="SUPFAM" id="SSF103473">
    <property type="entry name" value="MFS general substrate transporter"/>
    <property type="match status" value="1"/>
</dbReference>
<name>A0ABV9U8E4_9ACTN</name>
<evidence type="ECO:0000259" key="7">
    <source>
        <dbReference type="PROSITE" id="PS50850"/>
    </source>
</evidence>
<dbReference type="RefSeq" id="WP_378261169.1">
    <property type="nucleotide sequence ID" value="NZ_JBHSIT010000010.1"/>
</dbReference>
<comment type="subcellular location">
    <subcellularLocation>
        <location evidence="1">Cell membrane</location>
        <topology evidence="1">Multi-pass membrane protein</topology>
    </subcellularLocation>
</comment>
<feature type="region of interest" description="Disordered" evidence="5">
    <location>
        <begin position="486"/>
        <end position="542"/>
    </location>
</feature>
<accession>A0ABV9U8E4</accession>
<keyword evidence="4 6" id="KW-0472">Membrane</keyword>
<feature type="transmembrane region" description="Helical" evidence="6">
    <location>
        <begin position="166"/>
        <end position="188"/>
    </location>
</feature>
<feature type="compositionally biased region" description="Basic and acidic residues" evidence="5">
    <location>
        <begin position="510"/>
        <end position="521"/>
    </location>
</feature>
<evidence type="ECO:0000256" key="2">
    <source>
        <dbReference type="ARBA" id="ARBA00022692"/>
    </source>
</evidence>
<dbReference type="Proteomes" id="UP001595872">
    <property type="component" value="Unassembled WGS sequence"/>
</dbReference>
<organism evidence="8 9">
    <name type="scientific">Actinomadura gamaensis</name>
    <dbReference type="NCBI Taxonomy" id="1763541"/>
    <lineage>
        <taxon>Bacteria</taxon>
        <taxon>Bacillati</taxon>
        <taxon>Actinomycetota</taxon>
        <taxon>Actinomycetes</taxon>
        <taxon>Streptosporangiales</taxon>
        <taxon>Thermomonosporaceae</taxon>
        <taxon>Actinomadura</taxon>
    </lineage>
</organism>
<evidence type="ECO:0000313" key="9">
    <source>
        <dbReference type="Proteomes" id="UP001595872"/>
    </source>
</evidence>
<dbReference type="CDD" id="cd17316">
    <property type="entry name" value="MFS_SV2_like"/>
    <property type="match status" value="1"/>
</dbReference>
<feature type="transmembrane region" description="Helical" evidence="6">
    <location>
        <begin position="70"/>
        <end position="89"/>
    </location>
</feature>
<feature type="transmembrane region" description="Helical" evidence="6">
    <location>
        <begin position="381"/>
        <end position="402"/>
    </location>
</feature>
<feature type="compositionally biased region" description="Low complexity" evidence="5">
    <location>
        <begin position="500"/>
        <end position="509"/>
    </location>
</feature>
<keyword evidence="3 6" id="KW-1133">Transmembrane helix</keyword>
<dbReference type="PANTHER" id="PTHR23508">
    <property type="entry name" value="CARBOXYLIC ACID TRANSPORTER PROTEIN HOMOLOG"/>
    <property type="match status" value="1"/>
</dbReference>
<dbReference type="Gene3D" id="1.20.1250.20">
    <property type="entry name" value="MFS general substrate transporter like domains"/>
    <property type="match status" value="1"/>
</dbReference>
<reference evidence="9" key="1">
    <citation type="journal article" date="2019" name="Int. J. Syst. Evol. Microbiol.">
        <title>The Global Catalogue of Microorganisms (GCM) 10K type strain sequencing project: providing services to taxonomists for standard genome sequencing and annotation.</title>
        <authorList>
            <consortium name="The Broad Institute Genomics Platform"/>
            <consortium name="The Broad Institute Genome Sequencing Center for Infectious Disease"/>
            <person name="Wu L."/>
            <person name="Ma J."/>
        </authorList>
    </citation>
    <scope>NUCLEOTIDE SEQUENCE [LARGE SCALE GENOMIC DNA]</scope>
    <source>
        <strain evidence="9">KLKA75</strain>
    </source>
</reference>